<sequence>MPPSTDPLQNPLRAVITSFTCSRCGRFDTSGQGSPLICRRCLESEASTAPSLQYAYTSLIYGGTMPHIMGYVMGALALGSSLARSGSKHKRVLLHTDNVPAEALRLLGQIWELQQVSYIISAGDLHVSSDKAKFREVFTKLHAFNPEVLPFDKVVFLDLDMIVLRNIDELFELRTPAAMSTAKHSSFDDSECLHGQRLSVKMCYINAGTMVLSPSRELFELLLADVLQPDPQWHVQAWSPEQKYLSNVMCGEWSHVSQLYNFEVQLHSGVPLTQVWQKTHVPDIAVAHFSGAEKVWDTEPDKELPILSNTFARNLLASLSPAVQQLAVGRCKLLHAEWHVNYALALQSCRATLSPSELQGWNPAWRSLLARGTGQEEVHEDMKGTGWCPGDSLAVEEPGTTGTNASIFHLATVLRPKGGLLVLYRKHAKASLGYQIEGRIEQIESKQALDLTLPGKGEDDFGLGLKAAVWLGDGHMQGMVVACRGSERLLQIGSHWTWMPVGSLMPCTAAQADFADLQY</sequence>
<dbReference type="Gene3D" id="3.90.550.10">
    <property type="entry name" value="Spore Coat Polysaccharide Biosynthesis Protein SpsA, Chain A"/>
    <property type="match status" value="1"/>
</dbReference>
<dbReference type="GO" id="GO:0016757">
    <property type="term" value="F:glycosyltransferase activity"/>
    <property type="evidence" value="ECO:0007669"/>
    <property type="project" value="InterPro"/>
</dbReference>
<evidence type="ECO:0000313" key="1">
    <source>
        <dbReference type="EMBL" id="CAE7256209.1"/>
    </source>
</evidence>
<gene>
    <name evidence="1" type="ORF">SNAT2548_LOCUS13123</name>
</gene>
<name>A0A812M6J9_9DINO</name>
<dbReference type="Proteomes" id="UP000604046">
    <property type="component" value="Unassembled WGS sequence"/>
</dbReference>
<organism evidence="1 2">
    <name type="scientific">Symbiodinium natans</name>
    <dbReference type="NCBI Taxonomy" id="878477"/>
    <lineage>
        <taxon>Eukaryota</taxon>
        <taxon>Sar</taxon>
        <taxon>Alveolata</taxon>
        <taxon>Dinophyceae</taxon>
        <taxon>Suessiales</taxon>
        <taxon>Symbiodiniaceae</taxon>
        <taxon>Symbiodinium</taxon>
    </lineage>
</organism>
<dbReference type="InterPro" id="IPR029044">
    <property type="entry name" value="Nucleotide-diphossugar_trans"/>
</dbReference>
<keyword evidence="2" id="KW-1185">Reference proteome</keyword>
<accession>A0A812M6J9</accession>
<comment type="caution">
    <text evidence="1">The sequence shown here is derived from an EMBL/GenBank/DDBJ whole genome shotgun (WGS) entry which is preliminary data.</text>
</comment>
<dbReference type="InterPro" id="IPR002495">
    <property type="entry name" value="Glyco_trans_8"/>
</dbReference>
<dbReference type="SUPFAM" id="SSF53448">
    <property type="entry name" value="Nucleotide-diphospho-sugar transferases"/>
    <property type="match status" value="1"/>
</dbReference>
<dbReference type="EMBL" id="CAJNDS010001347">
    <property type="protein sequence ID" value="CAE7256209.1"/>
    <property type="molecule type" value="Genomic_DNA"/>
</dbReference>
<dbReference type="PANTHER" id="PTHR11183">
    <property type="entry name" value="GLYCOGENIN SUBFAMILY MEMBER"/>
    <property type="match status" value="1"/>
</dbReference>
<evidence type="ECO:0000313" key="2">
    <source>
        <dbReference type="Proteomes" id="UP000604046"/>
    </source>
</evidence>
<dbReference type="Pfam" id="PF01501">
    <property type="entry name" value="Glyco_transf_8"/>
    <property type="match status" value="1"/>
</dbReference>
<reference evidence="1" key="1">
    <citation type="submission" date="2021-02" db="EMBL/GenBank/DDBJ databases">
        <authorList>
            <person name="Dougan E. K."/>
            <person name="Rhodes N."/>
            <person name="Thang M."/>
            <person name="Chan C."/>
        </authorList>
    </citation>
    <scope>NUCLEOTIDE SEQUENCE</scope>
</reference>
<dbReference type="InterPro" id="IPR050587">
    <property type="entry name" value="GNT1/Glycosyltrans_8"/>
</dbReference>
<dbReference type="OrthoDB" id="2014201at2759"/>
<protein>
    <submittedName>
        <fullName evidence="1">Uncharacterized protein</fullName>
    </submittedName>
</protein>
<dbReference type="AlphaFoldDB" id="A0A812M6J9"/>
<proteinExistence type="predicted"/>